<keyword evidence="3 4" id="KW-0012">Acyltransferase</keyword>
<reference evidence="5 6" key="1">
    <citation type="submission" date="2020-08" db="EMBL/GenBank/DDBJ databases">
        <title>Sphingomonas sp. sand1-3 16S ribosomal RNA gene Genome sequencing and assembly.</title>
        <authorList>
            <person name="Kang M."/>
        </authorList>
    </citation>
    <scope>NUCLEOTIDE SEQUENCE [LARGE SCALE GENOMIC DNA]</scope>
    <source>
        <strain evidence="6">sand1-3</strain>
    </source>
</reference>
<keyword evidence="1 4" id="KW-0963">Cytoplasm</keyword>
<dbReference type="SUPFAM" id="SSF55729">
    <property type="entry name" value="Acyl-CoA N-acyltransferases (Nat)"/>
    <property type="match status" value="1"/>
</dbReference>
<dbReference type="EMBL" id="CP060697">
    <property type="protein sequence ID" value="QNM82714.1"/>
    <property type="molecule type" value="Genomic_DNA"/>
</dbReference>
<dbReference type="PANTHER" id="PTHR30098:SF2">
    <property type="entry name" value="LEUCYL_PHENYLALANYL-TRNA--PROTEIN TRANSFERASE"/>
    <property type="match status" value="1"/>
</dbReference>
<protein>
    <recommendedName>
        <fullName evidence="4">Leucyl/phenylalanyl-tRNA--protein transferase</fullName>
        <ecNumber evidence="4">2.3.2.6</ecNumber>
    </recommendedName>
    <alternativeName>
        <fullName evidence="4">L/F-transferase</fullName>
    </alternativeName>
    <alternativeName>
        <fullName evidence="4">Leucyltransferase</fullName>
    </alternativeName>
    <alternativeName>
        <fullName evidence="4">Phenyalanyltransferase</fullName>
    </alternativeName>
</protein>
<dbReference type="Pfam" id="PF03588">
    <property type="entry name" value="Leu_Phe_trans"/>
    <property type="match status" value="1"/>
</dbReference>
<evidence type="ECO:0000256" key="1">
    <source>
        <dbReference type="ARBA" id="ARBA00022490"/>
    </source>
</evidence>
<dbReference type="InterPro" id="IPR004616">
    <property type="entry name" value="Leu/Phe-tRNA_Trfase"/>
</dbReference>
<dbReference type="InterPro" id="IPR042203">
    <property type="entry name" value="Leu/Phe-tRNA_Trfase_C"/>
</dbReference>
<comment type="catalytic activity">
    <reaction evidence="4">
        <text>L-phenylalanyl-tRNA(Phe) + an N-terminal L-alpha-aminoacyl-[protein] = an N-terminal L-phenylalanyl-L-alpha-aminoacyl-[protein] + tRNA(Phe)</text>
        <dbReference type="Rhea" id="RHEA:43632"/>
        <dbReference type="Rhea" id="RHEA-COMP:9668"/>
        <dbReference type="Rhea" id="RHEA-COMP:9699"/>
        <dbReference type="Rhea" id="RHEA-COMP:10636"/>
        <dbReference type="Rhea" id="RHEA-COMP:10637"/>
        <dbReference type="ChEBI" id="CHEBI:78442"/>
        <dbReference type="ChEBI" id="CHEBI:78531"/>
        <dbReference type="ChEBI" id="CHEBI:78597"/>
        <dbReference type="ChEBI" id="CHEBI:83561"/>
        <dbReference type="EC" id="2.3.2.6"/>
    </reaction>
</comment>
<comment type="function">
    <text evidence="4">Functions in the N-end rule pathway of protein degradation where it conjugates Leu, Phe and, less efficiently, Met from aminoacyl-tRNAs to the N-termini of proteins containing an N-terminal arginine or lysine.</text>
</comment>
<dbReference type="NCBIfam" id="TIGR00667">
    <property type="entry name" value="aat"/>
    <property type="match status" value="1"/>
</dbReference>
<comment type="catalytic activity">
    <reaction evidence="4">
        <text>N-terminal L-arginyl-[protein] + L-leucyl-tRNA(Leu) = N-terminal L-leucyl-L-arginyl-[protein] + tRNA(Leu) + H(+)</text>
        <dbReference type="Rhea" id="RHEA:50416"/>
        <dbReference type="Rhea" id="RHEA-COMP:9613"/>
        <dbReference type="Rhea" id="RHEA-COMP:9622"/>
        <dbReference type="Rhea" id="RHEA-COMP:12672"/>
        <dbReference type="Rhea" id="RHEA-COMP:12673"/>
        <dbReference type="ChEBI" id="CHEBI:15378"/>
        <dbReference type="ChEBI" id="CHEBI:64719"/>
        <dbReference type="ChEBI" id="CHEBI:78442"/>
        <dbReference type="ChEBI" id="CHEBI:78494"/>
        <dbReference type="ChEBI" id="CHEBI:133044"/>
        <dbReference type="EC" id="2.3.2.6"/>
    </reaction>
</comment>
<comment type="catalytic activity">
    <reaction evidence="4">
        <text>N-terminal L-lysyl-[protein] + L-leucyl-tRNA(Leu) = N-terminal L-leucyl-L-lysyl-[protein] + tRNA(Leu) + H(+)</text>
        <dbReference type="Rhea" id="RHEA:12340"/>
        <dbReference type="Rhea" id="RHEA-COMP:9613"/>
        <dbReference type="Rhea" id="RHEA-COMP:9622"/>
        <dbReference type="Rhea" id="RHEA-COMP:12670"/>
        <dbReference type="Rhea" id="RHEA-COMP:12671"/>
        <dbReference type="ChEBI" id="CHEBI:15378"/>
        <dbReference type="ChEBI" id="CHEBI:65249"/>
        <dbReference type="ChEBI" id="CHEBI:78442"/>
        <dbReference type="ChEBI" id="CHEBI:78494"/>
        <dbReference type="ChEBI" id="CHEBI:133043"/>
        <dbReference type="EC" id="2.3.2.6"/>
    </reaction>
</comment>
<keyword evidence="6" id="KW-1185">Reference proteome</keyword>
<gene>
    <name evidence="4" type="primary">aat</name>
    <name evidence="5" type="ORF">H8M03_12090</name>
</gene>
<dbReference type="Gene3D" id="3.40.630.70">
    <property type="entry name" value="Leucyl/phenylalanyl-tRNA-protein transferase, C-terminal domain"/>
    <property type="match status" value="1"/>
</dbReference>
<dbReference type="InterPro" id="IPR016181">
    <property type="entry name" value="Acyl_CoA_acyltransferase"/>
</dbReference>
<sequence length="239" mass="25659">MTTLDPRLLMQAYAMGIFPMADSRTADEVFWVEPRSRAIIPVDGFHASRSLLRTIRSGKFAVTLDTAFAEVIRGCARREETWINADIERAMLLLHTLGHAHSIEVWSRPDERAELVGGVYGVKLGRAFFGESMFSRATDASKVALAWLVARLKAGGYTLLDCQFMTRHLASLGAVAVSRDDYVALLGSALGDGAAAGGAARRDGPGEFWALDRLLESAASDGAGAPPGKVIAQLLGHTS</sequence>
<dbReference type="EC" id="2.3.2.6" evidence="4"/>
<keyword evidence="2 4" id="KW-0808">Transferase</keyword>
<evidence type="ECO:0000313" key="5">
    <source>
        <dbReference type="EMBL" id="QNM82714.1"/>
    </source>
</evidence>
<dbReference type="HAMAP" id="MF_00688">
    <property type="entry name" value="Leu_Phe_trans"/>
    <property type="match status" value="1"/>
</dbReference>
<proteinExistence type="inferred from homology"/>
<dbReference type="GO" id="GO:0005737">
    <property type="term" value="C:cytoplasm"/>
    <property type="evidence" value="ECO:0007669"/>
    <property type="project" value="UniProtKB-SubCell"/>
</dbReference>
<dbReference type="GO" id="GO:0030163">
    <property type="term" value="P:protein catabolic process"/>
    <property type="evidence" value="ECO:0007669"/>
    <property type="project" value="UniProtKB-UniRule"/>
</dbReference>
<evidence type="ECO:0000256" key="4">
    <source>
        <dbReference type="HAMAP-Rule" id="MF_00688"/>
    </source>
</evidence>
<evidence type="ECO:0000256" key="3">
    <source>
        <dbReference type="ARBA" id="ARBA00023315"/>
    </source>
</evidence>
<evidence type="ECO:0000313" key="6">
    <source>
        <dbReference type="Proteomes" id="UP000515861"/>
    </source>
</evidence>
<organism evidence="5 6">
    <name type="scientific">Sphingomonas sabuli</name>
    <dbReference type="NCBI Taxonomy" id="2764186"/>
    <lineage>
        <taxon>Bacteria</taxon>
        <taxon>Pseudomonadati</taxon>
        <taxon>Pseudomonadota</taxon>
        <taxon>Alphaproteobacteria</taxon>
        <taxon>Sphingomonadales</taxon>
        <taxon>Sphingomonadaceae</taxon>
        <taxon>Sphingomonas</taxon>
    </lineage>
</organism>
<name>A0A7G9L265_9SPHN</name>
<comment type="subcellular location">
    <subcellularLocation>
        <location evidence="4">Cytoplasm</location>
    </subcellularLocation>
</comment>
<accession>A0A7G9L265</accession>
<dbReference type="PANTHER" id="PTHR30098">
    <property type="entry name" value="LEUCYL/PHENYLALANYL-TRNA--PROTEIN TRANSFERASE"/>
    <property type="match status" value="1"/>
</dbReference>
<dbReference type="AlphaFoldDB" id="A0A7G9L265"/>
<dbReference type="Proteomes" id="UP000515861">
    <property type="component" value="Chromosome"/>
</dbReference>
<evidence type="ECO:0000256" key="2">
    <source>
        <dbReference type="ARBA" id="ARBA00022679"/>
    </source>
</evidence>
<dbReference type="GO" id="GO:0008914">
    <property type="term" value="F:leucyl-tRNA--protein transferase activity"/>
    <property type="evidence" value="ECO:0007669"/>
    <property type="project" value="UniProtKB-UniRule"/>
</dbReference>
<dbReference type="KEGG" id="ssau:H8M03_12090"/>
<comment type="similarity">
    <text evidence="4">Belongs to the L/F-transferase family.</text>
</comment>